<name>A0A9P4IKZ1_9PEZI</name>
<dbReference type="PROSITE" id="PS50172">
    <property type="entry name" value="BRCT"/>
    <property type="match status" value="1"/>
</dbReference>
<feature type="region of interest" description="Disordered" evidence="1">
    <location>
        <begin position="551"/>
        <end position="592"/>
    </location>
</feature>
<feature type="compositionally biased region" description="Low complexity" evidence="1">
    <location>
        <begin position="37"/>
        <end position="49"/>
    </location>
</feature>
<dbReference type="Proteomes" id="UP000799772">
    <property type="component" value="Unassembled WGS sequence"/>
</dbReference>
<dbReference type="Gene3D" id="3.40.50.10190">
    <property type="entry name" value="BRCT domain"/>
    <property type="match status" value="1"/>
</dbReference>
<keyword evidence="4" id="KW-1185">Reference proteome</keyword>
<dbReference type="OrthoDB" id="2384350at2759"/>
<feature type="compositionally biased region" description="Polar residues" evidence="1">
    <location>
        <begin position="420"/>
        <end position="435"/>
    </location>
</feature>
<evidence type="ECO:0000313" key="4">
    <source>
        <dbReference type="Proteomes" id="UP000799772"/>
    </source>
</evidence>
<sequence length="725" mass="77672">MPPVTRARAKATDKPQSQPKSPLKNILKAPARRAAKAKTTTPTTSGVTKPTKKAPAKTAAKPRSRKAKAELELEKAAEPEAHAQPEVVQTAEQMEGDQVMVDAPLQPPEDVASTDAMPPPQVSMVPSQQQTPVRPSKIPKPSPKTSPAISKRTTPPPGNDNSPLKHRISATRLAQTSVVKKASKEGLLSRSPLKSSYLSLQTVLSQSPKKTPKAEPESPRKTPRAYDATEPVFKAPTPSMADDDDVFQSTAKVNMFKSASLLSPIKSSFGSPRKPPTKEKYLSASPFRKNRSPQHINPPKTKTPAKSPPCSPSLMAASMMQFSELFPGIPSSPVSSPDRSIFQVPSSPRKPLAEMPTPMVPPRSSSKSPKKHNGEPLVSRSPSKVPRLSPSKSSLRSNGSGSAVPVFGLAPGKTIPPTPSKSSLRSSKENNYPPLSTKKSVTWTEELPIPQPAHNLLTGLVFYVDVRTADGADAGHLFTPLLVDLGAEVVPSWTSNFMDVTHVLFKDGDDRTLEKVVASGGMVSCVNVGWAVDCERFNCRLPESDYAIDLSRIPGQTPTTSPAATPAPTLKTRPLSPTSTNHPPATPVFPRTPAQAPTLDINNNKIAITTPAFLAAGSKTVGAKSTSVFNAFTSTNPSTTEEDKENIMPDDRSSPATPYFLHPGEIVQKTCPPKAHSGREPGNVFLLEDADTPFRQRLLLAKRKSLEWAPKIGSPLRNSTGGEGF</sequence>
<feature type="domain" description="BRCT" evidence="2">
    <location>
        <begin position="452"/>
        <end position="548"/>
    </location>
</feature>
<organism evidence="3 4">
    <name type="scientific">Rhizodiscina lignyota</name>
    <dbReference type="NCBI Taxonomy" id="1504668"/>
    <lineage>
        <taxon>Eukaryota</taxon>
        <taxon>Fungi</taxon>
        <taxon>Dikarya</taxon>
        <taxon>Ascomycota</taxon>
        <taxon>Pezizomycotina</taxon>
        <taxon>Dothideomycetes</taxon>
        <taxon>Pleosporomycetidae</taxon>
        <taxon>Aulographales</taxon>
        <taxon>Rhizodiscinaceae</taxon>
        <taxon>Rhizodiscina</taxon>
    </lineage>
</organism>
<proteinExistence type="predicted"/>
<dbReference type="EMBL" id="ML978122">
    <property type="protein sequence ID" value="KAF2103064.1"/>
    <property type="molecule type" value="Genomic_DNA"/>
</dbReference>
<dbReference type="PANTHER" id="PTHR14625">
    <property type="entry name" value="MICROCEPHALIN"/>
    <property type="match status" value="1"/>
</dbReference>
<feature type="region of interest" description="Disordered" evidence="1">
    <location>
        <begin position="1"/>
        <end position="244"/>
    </location>
</feature>
<reference evidence="3" key="1">
    <citation type="journal article" date="2020" name="Stud. Mycol.">
        <title>101 Dothideomycetes genomes: a test case for predicting lifestyles and emergence of pathogens.</title>
        <authorList>
            <person name="Haridas S."/>
            <person name="Albert R."/>
            <person name="Binder M."/>
            <person name="Bloem J."/>
            <person name="Labutti K."/>
            <person name="Salamov A."/>
            <person name="Andreopoulos B."/>
            <person name="Baker S."/>
            <person name="Barry K."/>
            <person name="Bills G."/>
            <person name="Bluhm B."/>
            <person name="Cannon C."/>
            <person name="Castanera R."/>
            <person name="Culley D."/>
            <person name="Daum C."/>
            <person name="Ezra D."/>
            <person name="Gonzalez J."/>
            <person name="Henrissat B."/>
            <person name="Kuo A."/>
            <person name="Liang C."/>
            <person name="Lipzen A."/>
            <person name="Lutzoni F."/>
            <person name="Magnuson J."/>
            <person name="Mondo S."/>
            <person name="Nolan M."/>
            <person name="Ohm R."/>
            <person name="Pangilinan J."/>
            <person name="Park H.-J."/>
            <person name="Ramirez L."/>
            <person name="Alfaro M."/>
            <person name="Sun H."/>
            <person name="Tritt A."/>
            <person name="Yoshinaga Y."/>
            <person name="Zwiers L.-H."/>
            <person name="Turgeon B."/>
            <person name="Goodwin S."/>
            <person name="Spatafora J."/>
            <person name="Crous P."/>
            <person name="Grigoriev I."/>
        </authorList>
    </citation>
    <scope>NUCLEOTIDE SEQUENCE</scope>
    <source>
        <strain evidence="3">CBS 133067</strain>
    </source>
</reference>
<feature type="compositionally biased region" description="Basic residues" evidence="1">
    <location>
        <begin position="50"/>
        <end position="66"/>
    </location>
</feature>
<dbReference type="GO" id="GO:0000278">
    <property type="term" value="P:mitotic cell cycle"/>
    <property type="evidence" value="ECO:0007669"/>
    <property type="project" value="TreeGrafter"/>
</dbReference>
<evidence type="ECO:0000256" key="1">
    <source>
        <dbReference type="SAM" id="MobiDB-lite"/>
    </source>
</evidence>
<dbReference type="PANTHER" id="PTHR14625:SF3">
    <property type="entry name" value="MICROCEPHALIN"/>
    <property type="match status" value="1"/>
</dbReference>
<dbReference type="InterPro" id="IPR022047">
    <property type="entry name" value="Microcephalin-like"/>
</dbReference>
<evidence type="ECO:0000259" key="2">
    <source>
        <dbReference type="PROSITE" id="PS50172"/>
    </source>
</evidence>
<feature type="region of interest" description="Disordered" evidence="1">
    <location>
        <begin position="264"/>
        <end position="435"/>
    </location>
</feature>
<feature type="compositionally biased region" description="Low complexity" evidence="1">
    <location>
        <begin position="554"/>
        <end position="574"/>
    </location>
</feature>
<dbReference type="SUPFAM" id="SSF52113">
    <property type="entry name" value="BRCT domain"/>
    <property type="match status" value="1"/>
</dbReference>
<accession>A0A9P4IKZ1</accession>
<dbReference type="AlphaFoldDB" id="A0A9P4IKZ1"/>
<dbReference type="InterPro" id="IPR036420">
    <property type="entry name" value="BRCT_dom_sf"/>
</dbReference>
<dbReference type="InterPro" id="IPR001357">
    <property type="entry name" value="BRCT_dom"/>
</dbReference>
<dbReference type="CDD" id="cd17716">
    <property type="entry name" value="BRCT_microcephalin_rpt1"/>
    <property type="match status" value="1"/>
</dbReference>
<feature type="compositionally biased region" description="Basic and acidic residues" evidence="1">
    <location>
        <begin position="67"/>
        <end position="83"/>
    </location>
</feature>
<gene>
    <name evidence="3" type="ORF">NA57DRAFT_72049</name>
</gene>
<feature type="compositionally biased region" description="Polar residues" evidence="1">
    <location>
        <begin position="332"/>
        <end position="346"/>
    </location>
</feature>
<evidence type="ECO:0000313" key="3">
    <source>
        <dbReference type="EMBL" id="KAF2103064.1"/>
    </source>
</evidence>
<protein>
    <recommendedName>
        <fullName evidence="2">BRCT domain-containing protein</fullName>
    </recommendedName>
</protein>
<comment type="caution">
    <text evidence="3">The sequence shown here is derived from an EMBL/GenBank/DDBJ whole genome shotgun (WGS) entry which is preliminary data.</text>
</comment>
<feature type="compositionally biased region" description="Polar residues" evidence="1">
    <location>
        <begin position="192"/>
        <end position="209"/>
    </location>
</feature>
<feature type="compositionally biased region" description="Low complexity" evidence="1">
    <location>
        <begin position="378"/>
        <end position="402"/>
    </location>
</feature>